<dbReference type="Proteomes" id="UP000198862">
    <property type="component" value="Unassembled WGS sequence"/>
</dbReference>
<feature type="transmembrane region" description="Helical" evidence="1">
    <location>
        <begin position="91"/>
        <end position="108"/>
    </location>
</feature>
<dbReference type="STRING" id="1123010.SAMN02745724_01440"/>
<dbReference type="PIRSF" id="PIRSF018266">
    <property type="entry name" value="FecR"/>
    <property type="match status" value="1"/>
</dbReference>
<dbReference type="EMBL" id="FOLO01000007">
    <property type="protein sequence ID" value="SFC32790.1"/>
    <property type="molecule type" value="Genomic_DNA"/>
</dbReference>
<evidence type="ECO:0000313" key="4">
    <source>
        <dbReference type="Proteomes" id="UP000198862"/>
    </source>
</evidence>
<dbReference type="AlphaFoldDB" id="A0A1I1IHT8"/>
<keyword evidence="1" id="KW-0472">Membrane</keyword>
<dbReference type="RefSeq" id="WP_091982284.1">
    <property type="nucleotide sequence ID" value="NZ_FOLO01000007.1"/>
</dbReference>
<dbReference type="OrthoDB" id="9771237at2"/>
<gene>
    <name evidence="3" type="ORF">SAMN02745724_01440</name>
</gene>
<feature type="domain" description="FecR protein" evidence="2">
    <location>
        <begin position="118"/>
        <end position="208"/>
    </location>
</feature>
<evidence type="ECO:0000313" key="3">
    <source>
        <dbReference type="EMBL" id="SFC32790.1"/>
    </source>
</evidence>
<dbReference type="InterPro" id="IPR012373">
    <property type="entry name" value="Ferrdict_sens_TM"/>
</dbReference>
<name>A0A1I1IHT8_9GAMM</name>
<evidence type="ECO:0000259" key="2">
    <source>
        <dbReference type="Pfam" id="PF04773"/>
    </source>
</evidence>
<dbReference type="InterPro" id="IPR006860">
    <property type="entry name" value="FecR"/>
</dbReference>
<keyword evidence="1" id="KW-0812">Transmembrane</keyword>
<evidence type="ECO:0000256" key="1">
    <source>
        <dbReference type="SAM" id="Phobius"/>
    </source>
</evidence>
<protein>
    <submittedName>
        <fullName evidence="3">FecR family protein</fullName>
    </submittedName>
</protein>
<keyword evidence="4" id="KW-1185">Reference proteome</keyword>
<sequence>MDNNASHIKLEAAQWIVKYNIKSLSNKPEFIAWLNTSPEHKHTFETLTLNWQALEKIERNNLNNSAKNIQNITAISFNNQTKKINKSFKKFSYFALVASIFLFSFIYFNHDAQSFSHVYKTPTAKQANYILPDGSTLWLNAKSEVSIHFSQNKRQIAIIKGDAHFKVSKDKKRPFIVSYGEHRFTALGTAFTVNTRPYVQLAVTEHKVKLSYRHTNKIIREGYTSEFNDRWQMAKVTQSQENWTDTKLNFKGRPLKDVLTQIQPYVSEKIKLVDRTQANELISGSVNLKKPHQALKLITSGLDLKITFKNNEIKIF</sequence>
<reference evidence="3 4" key="1">
    <citation type="submission" date="2016-10" db="EMBL/GenBank/DDBJ databases">
        <authorList>
            <person name="de Groot N.N."/>
        </authorList>
    </citation>
    <scope>NUCLEOTIDE SEQUENCE [LARGE SCALE GENOMIC DNA]</scope>
    <source>
        <strain evidence="3 4">DSM 6059</strain>
    </source>
</reference>
<organism evidence="3 4">
    <name type="scientific">Pseudoalteromonas denitrificans DSM 6059</name>
    <dbReference type="NCBI Taxonomy" id="1123010"/>
    <lineage>
        <taxon>Bacteria</taxon>
        <taxon>Pseudomonadati</taxon>
        <taxon>Pseudomonadota</taxon>
        <taxon>Gammaproteobacteria</taxon>
        <taxon>Alteromonadales</taxon>
        <taxon>Pseudoalteromonadaceae</taxon>
        <taxon>Pseudoalteromonas</taxon>
    </lineage>
</organism>
<dbReference type="Pfam" id="PF04773">
    <property type="entry name" value="FecR"/>
    <property type="match status" value="1"/>
</dbReference>
<accession>A0A1I1IHT8</accession>
<dbReference type="Gene3D" id="3.55.50.30">
    <property type="match status" value="1"/>
</dbReference>
<dbReference type="PANTHER" id="PTHR30273:SF2">
    <property type="entry name" value="PROTEIN FECR"/>
    <property type="match status" value="1"/>
</dbReference>
<dbReference type="PANTHER" id="PTHR30273">
    <property type="entry name" value="PERIPLASMIC SIGNAL SENSOR AND SIGMA FACTOR ACTIVATOR FECR-RELATED"/>
    <property type="match status" value="1"/>
</dbReference>
<dbReference type="GO" id="GO:0016989">
    <property type="term" value="F:sigma factor antagonist activity"/>
    <property type="evidence" value="ECO:0007669"/>
    <property type="project" value="TreeGrafter"/>
</dbReference>
<keyword evidence="1" id="KW-1133">Transmembrane helix</keyword>
<proteinExistence type="predicted"/>
<dbReference type="Gene3D" id="2.60.120.1440">
    <property type="match status" value="1"/>
</dbReference>